<feature type="region of interest" description="Disordered" evidence="1">
    <location>
        <begin position="1"/>
        <end position="25"/>
    </location>
</feature>
<dbReference type="GeneID" id="58726836"/>
<accession>A0ABR6SAQ0</accession>
<dbReference type="EMBL" id="JACKZP010000064">
    <property type="protein sequence ID" value="MBC1303469.1"/>
    <property type="molecule type" value="Genomic_DNA"/>
</dbReference>
<comment type="caution">
    <text evidence="2">The sequence shown here is derived from an EMBL/GenBank/DDBJ whole genome shotgun (WGS) entry which is preliminary data.</text>
</comment>
<proteinExistence type="predicted"/>
<name>A0ABR6SAQ0_ANAVA</name>
<dbReference type="RefSeq" id="WP_041456337.1">
    <property type="nucleotide sequence ID" value="NZ_JACKZP010000064.1"/>
</dbReference>
<reference evidence="2 3" key="1">
    <citation type="submission" date="2019-11" db="EMBL/GenBank/DDBJ databases">
        <title>Comparison of genomes from free-living endosymbiotic cyanobacteria isolated from Azolla.</title>
        <authorList>
            <person name="Thiel T."/>
            <person name="Pratte B."/>
        </authorList>
    </citation>
    <scope>NUCLEOTIDE SEQUENCE [LARGE SCALE GENOMIC DNA]</scope>
    <source>
        <strain evidence="2 3">N2B</strain>
    </source>
</reference>
<keyword evidence="3" id="KW-1185">Reference proteome</keyword>
<organism evidence="2 3">
    <name type="scientific">Trichormus variabilis N2B</name>
    <dbReference type="NCBI Taxonomy" id="2681315"/>
    <lineage>
        <taxon>Bacteria</taxon>
        <taxon>Bacillati</taxon>
        <taxon>Cyanobacteriota</taxon>
        <taxon>Cyanophyceae</taxon>
        <taxon>Nostocales</taxon>
        <taxon>Nostocaceae</taxon>
        <taxon>Trichormus</taxon>
    </lineage>
</organism>
<evidence type="ECO:0000313" key="3">
    <source>
        <dbReference type="Proteomes" id="UP000570851"/>
    </source>
</evidence>
<sequence>MLSVAKVSSELSPASTTPQGAECGFGDHAFDSNHIDELQTDASSPHTFKLLQIQLPHKYLQKFVKSGHQFTK</sequence>
<feature type="compositionally biased region" description="Polar residues" evidence="1">
    <location>
        <begin position="9"/>
        <end position="19"/>
    </location>
</feature>
<evidence type="ECO:0000313" key="2">
    <source>
        <dbReference type="EMBL" id="MBC1303469.1"/>
    </source>
</evidence>
<protein>
    <submittedName>
        <fullName evidence="2">Uncharacterized protein</fullName>
    </submittedName>
</protein>
<evidence type="ECO:0000256" key="1">
    <source>
        <dbReference type="SAM" id="MobiDB-lite"/>
    </source>
</evidence>
<gene>
    <name evidence="2" type="ORF">GNE12_16275</name>
</gene>
<dbReference type="Proteomes" id="UP000570851">
    <property type="component" value="Unassembled WGS sequence"/>
</dbReference>